<name>A0A9W8B3G3_9FUNG</name>
<evidence type="ECO:0000313" key="4">
    <source>
        <dbReference type="Proteomes" id="UP001151582"/>
    </source>
</evidence>
<gene>
    <name evidence="3" type="ORF">H4R34_001513</name>
</gene>
<feature type="compositionally biased region" description="Polar residues" evidence="1">
    <location>
        <begin position="25"/>
        <end position="42"/>
    </location>
</feature>
<dbReference type="InterPro" id="IPR029058">
    <property type="entry name" value="AB_hydrolase_fold"/>
</dbReference>
<feature type="compositionally biased region" description="Basic and acidic residues" evidence="1">
    <location>
        <begin position="43"/>
        <end position="75"/>
    </location>
</feature>
<feature type="domain" description="Fungal lipase-type" evidence="2">
    <location>
        <begin position="189"/>
        <end position="320"/>
    </location>
</feature>
<feature type="region of interest" description="Disordered" evidence="1">
    <location>
        <begin position="25"/>
        <end position="120"/>
    </location>
</feature>
<comment type="caution">
    <text evidence="3">The sequence shown here is derived from an EMBL/GenBank/DDBJ whole genome shotgun (WGS) entry which is preliminary data.</text>
</comment>
<dbReference type="CDD" id="cd00519">
    <property type="entry name" value="Lipase_3"/>
    <property type="match status" value="1"/>
</dbReference>
<dbReference type="SUPFAM" id="SSF53474">
    <property type="entry name" value="alpha/beta-Hydrolases"/>
    <property type="match status" value="1"/>
</dbReference>
<dbReference type="InterPro" id="IPR051218">
    <property type="entry name" value="Sec_MonoDiacylglyc_Lipase"/>
</dbReference>
<proteinExistence type="predicted"/>
<dbReference type="OrthoDB" id="426718at2759"/>
<evidence type="ECO:0000313" key="3">
    <source>
        <dbReference type="EMBL" id="KAJ1983029.1"/>
    </source>
</evidence>
<keyword evidence="4" id="KW-1185">Reference proteome</keyword>
<accession>A0A9W8B3G3</accession>
<feature type="compositionally biased region" description="Low complexity" evidence="1">
    <location>
        <begin position="105"/>
        <end position="120"/>
    </location>
</feature>
<dbReference type="GO" id="GO:0006629">
    <property type="term" value="P:lipid metabolic process"/>
    <property type="evidence" value="ECO:0007669"/>
    <property type="project" value="InterPro"/>
</dbReference>
<reference evidence="3" key="1">
    <citation type="submission" date="2022-07" db="EMBL/GenBank/DDBJ databases">
        <title>Phylogenomic reconstructions and comparative analyses of Kickxellomycotina fungi.</title>
        <authorList>
            <person name="Reynolds N.K."/>
            <person name="Stajich J.E."/>
            <person name="Barry K."/>
            <person name="Grigoriev I.V."/>
            <person name="Crous P."/>
            <person name="Smith M.E."/>
        </authorList>
    </citation>
    <scope>NUCLEOTIDE SEQUENCE</scope>
    <source>
        <strain evidence="3">RSA 567</strain>
    </source>
</reference>
<dbReference type="AlphaFoldDB" id="A0A9W8B3G3"/>
<evidence type="ECO:0000256" key="1">
    <source>
        <dbReference type="SAM" id="MobiDB-lite"/>
    </source>
</evidence>
<dbReference type="PANTHER" id="PTHR45856:SF24">
    <property type="entry name" value="FUNGAL LIPASE-LIKE DOMAIN-CONTAINING PROTEIN"/>
    <property type="match status" value="1"/>
</dbReference>
<dbReference type="Pfam" id="PF01764">
    <property type="entry name" value="Lipase_3"/>
    <property type="match status" value="1"/>
</dbReference>
<dbReference type="InterPro" id="IPR002921">
    <property type="entry name" value="Fungal_lipase-type"/>
</dbReference>
<dbReference type="Proteomes" id="UP001151582">
    <property type="component" value="Unassembled WGS sequence"/>
</dbReference>
<feature type="compositionally biased region" description="Polar residues" evidence="1">
    <location>
        <begin position="86"/>
        <end position="96"/>
    </location>
</feature>
<dbReference type="PANTHER" id="PTHR45856">
    <property type="entry name" value="ALPHA/BETA-HYDROLASES SUPERFAMILY PROTEIN"/>
    <property type="match status" value="1"/>
</dbReference>
<dbReference type="Gene3D" id="3.40.50.1820">
    <property type="entry name" value="alpha/beta hydrolase"/>
    <property type="match status" value="1"/>
</dbReference>
<protein>
    <recommendedName>
        <fullName evidence="2">Fungal lipase-type domain-containing protein</fullName>
    </recommendedName>
</protein>
<organism evidence="3 4">
    <name type="scientific">Dimargaris verticillata</name>
    <dbReference type="NCBI Taxonomy" id="2761393"/>
    <lineage>
        <taxon>Eukaryota</taxon>
        <taxon>Fungi</taxon>
        <taxon>Fungi incertae sedis</taxon>
        <taxon>Zoopagomycota</taxon>
        <taxon>Kickxellomycotina</taxon>
        <taxon>Dimargaritomycetes</taxon>
        <taxon>Dimargaritales</taxon>
        <taxon>Dimargaritaceae</taxon>
        <taxon>Dimargaris</taxon>
    </lineage>
</organism>
<dbReference type="EMBL" id="JANBQB010000073">
    <property type="protein sequence ID" value="KAJ1983029.1"/>
    <property type="molecule type" value="Genomic_DNA"/>
</dbReference>
<evidence type="ECO:0000259" key="2">
    <source>
        <dbReference type="Pfam" id="PF01764"/>
    </source>
</evidence>
<sequence>MARDPYIPAIDGCACLCGLASTAPAGNTTTSEITQALPNSEKSSPKPEQKEQERPAKPTAASRKDSNAKTRDQKGTNKAILESTVAAKSNSTTQANKPEKAPTVTEASTNTSASPNTTTSIKERLSGKDYYNVWVDYMFAAYRINSPGQDVLSRSENTKNAKVIAAQGFDDYPTIRWYVAVDEVDKYVVVSFEGSDPDSLYLTALDIKRSIWPRGTQSKVHGGAIDGYLRLNEPLKQLHRQLMEKYPDYDHFIVGHSLGGLHAVYYAFEASEFLENKLADVVTLAQPRPGDEAFKELWDAKHIPYSPVGNQNDLIIYLPPSFLGFESLTSPILVSATSGSLINCARDKQALPRGSLCTASKPSELDIAAHGTFFANNGHQFGPKLSSRS</sequence>